<proteinExistence type="predicted"/>
<reference evidence="1" key="1">
    <citation type="submission" date="2023-08" db="EMBL/GenBank/DDBJ databases">
        <title>Chromosome-level Genome Assembly of mud carp (Cirrhinus molitorella).</title>
        <authorList>
            <person name="Liu H."/>
        </authorList>
    </citation>
    <scope>NUCLEOTIDE SEQUENCE</scope>
    <source>
        <strain evidence="1">Prfri</strain>
        <tissue evidence="1">Muscle</tissue>
    </source>
</reference>
<dbReference type="AlphaFoldDB" id="A0AA88TEP6"/>
<keyword evidence="2" id="KW-1185">Reference proteome</keyword>
<accession>A0AA88TEP6</accession>
<comment type="caution">
    <text evidence="1">The sequence shown here is derived from an EMBL/GenBank/DDBJ whole genome shotgun (WGS) entry which is preliminary data.</text>
</comment>
<gene>
    <name evidence="1" type="ORF">Q8A67_018394</name>
</gene>
<sequence length="115" mass="12838">MIKESHLNIETTIVVLLFSAVYSQKKPDFGSFKACINKNQSLTVDCYYPFCENGPNTPFNCKLYDGEEDPKTLIASSFEAVVNNVSFYATSKKQANSSSRYRCKQDGTGTVNVQI</sequence>
<dbReference type="Proteomes" id="UP001187343">
    <property type="component" value="Unassembled WGS sequence"/>
</dbReference>
<evidence type="ECO:0000313" key="1">
    <source>
        <dbReference type="EMBL" id="KAK2881126.1"/>
    </source>
</evidence>
<protein>
    <submittedName>
        <fullName evidence="1">Uncharacterized protein</fullName>
    </submittedName>
</protein>
<dbReference type="EMBL" id="JAUYZG010000018">
    <property type="protein sequence ID" value="KAK2881126.1"/>
    <property type="molecule type" value="Genomic_DNA"/>
</dbReference>
<organism evidence="1 2">
    <name type="scientific">Cirrhinus molitorella</name>
    <name type="common">mud carp</name>
    <dbReference type="NCBI Taxonomy" id="172907"/>
    <lineage>
        <taxon>Eukaryota</taxon>
        <taxon>Metazoa</taxon>
        <taxon>Chordata</taxon>
        <taxon>Craniata</taxon>
        <taxon>Vertebrata</taxon>
        <taxon>Euteleostomi</taxon>
        <taxon>Actinopterygii</taxon>
        <taxon>Neopterygii</taxon>
        <taxon>Teleostei</taxon>
        <taxon>Ostariophysi</taxon>
        <taxon>Cypriniformes</taxon>
        <taxon>Cyprinidae</taxon>
        <taxon>Labeoninae</taxon>
        <taxon>Labeonini</taxon>
        <taxon>Cirrhinus</taxon>
    </lineage>
</organism>
<evidence type="ECO:0000313" key="2">
    <source>
        <dbReference type="Proteomes" id="UP001187343"/>
    </source>
</evidence>
<name>A0AA88TEP6_9TELE</name>